<proteinExistence type="predicted"/>
<name>A0ABV8J0H4_9ACTN</name>
<keyword evidence="3" id="KW-1185">Reference proteome</keyword>
<gene>
    <name evidence="2" type="ORF">ACFO0C_34485</name>
</gene>
<keyword evidence="1" id="KW-0472">Membrane</keyword>
<evidence type="ECO:0000256" key="1">
    <source>
        <dbReference type="SAM" id="Phobius"/>
    </source>
</evidence>
<accession>A0ABV8J0H4</accession>
<feature type="transmembrane region" description="Helical" evidence="1">
    <location>
        <begin position="39"/>
        <end position="60"/>
    </location>
</feature>
<dbReference type="Proteomes" id="UP001595867">
    <property type="component" value="Unassembled WGS sequence"/>
</dbReference>
<protein>
    <submittedName>
        <fullName evidence="2">Uncharacterized protein</fullName>
    </submittedName>
</protein>
<keyword evidence="1" id="KW-0812">Transmembrane</keyword>
<keyword evidence="1" id="KW-1133">Transmembrane helix</keyword>
<dbReference type="RefSeq" id="WP_378070954.1">
    <property type="nucleotide sequence ID" value="NZ_JBHSBL010000024.1"/>
</dbReference>
<dbReference type="EMBL" id="JBHSBL010000024">
    <property type="protein sequence ID" value="MFC4070064.1"/>
    <property type="molecule type" value="Genomic_DNA"/>
</dbReference>
<evidence type="ECO:0000313" key="2">
    <source>
        <dbReference type="EMBL" id="MFC4070064.1"/>
    </source>
</evidence>
<organism evidence="2 3">
    <name type="scientific">Actinoplanes subglobosus</name>
    <dbReference type="NCBI Taxonomy" id="1547892"/>
    <lineage>
        <taxon>Bacteria</taxon>
        <taxon>Bacillati</taxon>
        <taxon>Actinomycetota</taxon>
        <taxon>Actinomycetes</taxon>
        <taxon>Micromonosporales</taxon>
        <taxon>Micromonosporaceae</taxon>
        <taxon>Actinoplanes</taxon>
    </lineage>
</organism>
<evidence type="ECO:0000313" key="3">
    <source>
        <dbReference type="Proteomes" id="UP001595867"/>
    </source>
</evidence>
<comment type="caution">
    <text evidence="2">The sequence shown here is derived from an EMBL/GenBank/DDBJ whole genome shotgun (WGS) entry which is preliminary data.</text>
</comment>
<reference evidence="3" key="1">
    <citation type="journal article" date="2019" name="Int. J. Syst. Evol. Microbiol.">
        <title>The Global Catalogue of Microorganisms (GCM) 10K type strain sequencing project: providing services to taxonomists for standard genome sequencing and annotation.</title>
        <authorList>
            <consortium name="The Broad Institute Genomics Platform"/>
            <consortium name="The Broad Institute Genome Sequencing Center for Infectious Disease"/>
            <person name="Wu L."/>
            <person name="Ma J."/>
        </authorList>
    </citation>
    <scope>NUCLEOTIDE SEQUENCE [LARGE SCALE GENOMIC DNA]</scope>
    <source>
        <strain evidence="3">TBRC 5832</strain>
    </source>
</reference>
<sequence>MTERIRQLLDDAVGGLEPQDRDPVGSVLRRGRAATRRRATMAGAAVAVLAVGAITAGGLIRNGPAPQPAGPTPATGIAPTPTVTGGKVIAGALRIPVPAGWHDLTSDDAASCVPRTAQTLAMLVPSGGDGTCQKKQILVYGSGERTIDRSGRRHQGTDGVVRMNQGPPVTITLPGGEPAWLAVDFDNQYLKPGIPTARNLMVMPWSLVTVHWVIDGPAQRRAVASIRTTPTGAGVLQLPDTAGGAYYTGPDGSGDLTGSAAVTGLIRTLRAQTDVVANADACANESQETAEITFMPDAGDLRQFHHPADPAVFRVVISLGGECQEAVSSHGGRVRLSDATVTALKAMFR</sequence>